<dbReference type="AlphaFoldDB" id="Q9X1Z7"/>
<sequence>MISVDGKYYSFSLDIVQKDEGTEVRLYPKPQSIL</sequence>
<dbReference type="PIR" id="C72225">
    <property type="entry name" value="C72225"/>
</dbReference>
<dbReference type="InParanoid" id="Q9X1Z7"/>
<dbReference type="KEGG" id="tma:TM1669"/>
<dbReference type="Proteomes" id="UP000008183">
    <property type="component" value="Chromosome"/>
</dbReference>
<evidence type="ECO:0000313" key="2">
    <source>
        <dbReference type="Proteomes" id="UP000008183"/>
    </source>
</evidence>
<gene>
    <name evidence="1" type="ordered locus">TM_1669</name>
</gene>
<name>Q9X1Z7_THEMA</name>
<organism evidence="1 2">
    <name type="scientific">Thermotoga maritima (strain ATCC 43589 / DSM 3109 / JCM 10099 / NBRC 100826 / MSB8)</name>
    <dbReference type="NCBI Taxonomy" id="243274"/>
    <lineage>
        <taxon>Bacteria</taxon>
        <taxon>Thermotogati</taxon>
        <taxon>Thermotogota</taxon>
        <taxon>Thermotogae</taxon>
        <taxon>Thermotogales</taxon>
        <taxon>Thermotogaceae</taxon>
        <taxon>Thermotoga</taxon>
    </lineage>
</organism>
<accession>Q9X1Z7</accession>
<dbReference type="EnsemblBacteria" id="AAD36736">
    <property type="protein sequence ID" value="AAD36736"/>
    <property type="gene ID" value="TM_1669"/>
</dbReference>
<protein>
    <submittedName>
        <fullName evidence="1">Uncharacterized protein</fullName>
    </submittedName>
</protein>
<proteinExistence type="predicted"/>
<dbReference type="KEGG" id="tmw:THMA_1710"/>
<reference evidence="1 2" key="1">
    <citation type="journal article" date="1999" name="Nature">
        <title>Evidence for lateral gene transfer between Archaea and Bacteria from genome sequence of Thermotoga maritima.</title>
        <authorList>
            <person name="Nelson K.E."/>
            <person name="Clayton R.A."/>
            <person name="Gill S.R."/>
            <person name="Gwinn M.L."/>
            <person name="Dodson R.J."/>
            <person name="Haft D.H."/>
            <person name="Hickey E.K."/>
            <person name="Peterson J.D."/>
            <person name="Nelson W.C."/>
            <person name="Ketchum K.A."/>
            <person name="McDonald L."/>
            <person name="Utterback T.R."/>
            <person name="Malek J.A."/>
            <person name="Linher K.D."/>
            <person name="Garrett M.M."/>
            <person name="Stewart A.M."/>
            <person name="Cotton M.D."/>
            <person name="Pratt M.S."/>
            <person name="Phillips C.A."/>
            <person name="Richardson D."/>
            <person name="Heidelberg J."/>
            <person name="Sutton G.G."/>
            <person name="Fleischmann R.D."/>
            <person name="White O."/>
            <person name="Salzberg S.L."/>
            <person name="Smith H.O."/>
            <person name="Venter J.C."/>
            <person name="Fraser C.M."/>
        </authorList>
    </citation>
    <scope>NUCLEOTIDE SEQUENCE [LARGE SCALE GENOMIC DNA]</scope>
    <source>
        <strain evidence="2">ATCC 43589 / DSM 3109 / JCM 10099 / NBRC 100826 / MSB8</strain>
    </source>
</reference>
<keyword evidence="2" id="KW-1185">Reference proteome</keyword>
<dbReference type="EMBL" id="AE000512">
    <property type="protein sequence ID" value="AAD36736.1"/>
    <property type="molecule type" value="Genomic_DNA"/>
</dbReference>
<dbReference type="PATRIC" id="fig|243274.17.peg.1678"/>
<evidence type="ECO:0000313" key="1">
    <source>
        <dbReference type="EMBL" id="AAD36736.1"/>
    </source>
</evidence>
<dbReference type="KEGG" id="tmm:Tmari_1678"/>